<evidence type="ECO:0000313" key="2">
    <source>
        <dbReference type="EMBL" id="RCH87205.1"/>
    </source>
</evidence>
<reference evidence="2 3" key="1">
    <citation type="journal article" date="2018" name="G3 (Bethesda)">
        <title>Phylogenetic and Phylogenomic Definition of Rhizopus Species.</title>
        <authorList>
            <person name="Gryganskyi A.P."/>
            <person name="Golan J."/>
            <person name="Dolatabadi S."/>
            <person name="Mondo S."/>
            <person name="Robb S."/>
            <person name="Idnurm A."/>
            <person name="Muszewska A."/>
            <person name="Steczkiewicz K."/>
            <person name="Masonjones S."/>
            <person name="Liao H.L."/>
            <person name="Gajdeczka M.T."/>
            <person name="Anike F."/>
            <person name="Vuek A."/>
            <person name="Anishchenko I.M."/>
            <person name="Voigt K."/>
            <person name="de Hoog G.S."/>
            <person name="Smith M.E."/>
            <person name="Heitman J."/>
            <person name="Vilgalys R."/>
            <person name="Stajich J.E."/>
        </authorList>
    </citation>
    <scope>NUCLEOTIDE SEQUENCE [LARGE SCALE GENOMIC DNA]</scope>
    <source>
        <strain evidence="2 3">LSU 92-RS-03</strain>
    </source>
</reference>
<name>A0A367JBE3_RHIST</name>
<dbReference type="EMBL" id="PJQM01003766">
    <property type="protein sequence ID" value="RCH87205.1"/>
    <property type="molecule type" value="Genomic_DNA"/>
</dbReference>
<proteinExistence type="predicted"/>
<feature type="non-terminal residue" evidence="2">
    <location>
        <position position="1"/>
    </location>
</feature>
<keyword evidence="3" id="KW-1185">Reference proteome</keyword>
<feature type="region of interest" description="Disordered" evidence="1">
    <location>
        <begin position="417"/>
        <end position="452"/>
    </location>
</feature>
<comment type="caution">
    <text evidence="2">The sequence shown here is derived from an EMBL/GenBank/DDBJ whole genome shotgun (WGS) entry which is preliminary data.</text>
</comment>
<dbReference type="AlphaFoldDB" id="A0A367JBE3"/>
<organism evidence="2 3">
    <name type="scientific">Rhizopus stolonifer</name>
    <name type="common">Rhizopus nigricans</name>
    <dbReference type="NCBI Taxonomy" id="4846"/>
    <lineage>
        <taxon>Eukaryota</taxon>
        <taxon>Fungi</taxon>
        <taxon>Fungi incertae sedis</taxon>
        <taxon>Mucoromycota</taxon>
        <taxon>Mucoromycotina</taxon>
        <taxon>Mucoromycetes</taxon>
        <taxon>Mucorales</taxon>
        <taxon>Mucorineae</taxon>
        <taxon>Rhizopodaceae</taxon>
        <taxon>Rhizopus</taxon>
    </lineage>
</organism>
<dbReference type="Proteomes" id="UP000253551">
    <property type="component" value="Unassembled WGS sequence"/>
</dbReference>
<gene>
    <name evidence="2" type="ORF">CU098_004035</name>
</gene>
<protein>
    <submittedName>
        <fullName evidence="2">Uncharacterized protein</fullName>
    </submittedName>
</protein>
<evidence type="ECO:0000313" key="3">
    <source>
        <dbReference type="Proteomes" id="UP000253551"/>
    </source>
</evidence>
<evidence type="ECO:0000256" key="1">
    <source>
        <dbReference type="SAM" id="MobiDB-lite"/>
    </source>
</evidence>
<sequence>NIAVASYAGKIAEHLDDENGIDEFLAAQHQSKMKRLNSQKKNTKERVKKKLCIEIFQEMETQIDHSSSSPQTPRSKSVSIKRIIFSKGKRLHNLYKQGNKLEPKERHRMAAGLSGILDSTNDNRSTQASLFDNKDWTRTKKCYLKKHKIEPSPLEEWVTDKWNYINEKCVEKGDILCGRKFLDRLCGSKTISNYEYSTYKFFDSILDTIKNSQHVLNPAYPEKILENDFTFTVWMPLLMRLFNINTNIIRIKPGESIPVDSTSEMSYIYGDDNKNLLGFKVDLRFIYDFEDQEYDLCNLECSREDANDQKIYHDHSKLIREEKTNVISLFNTTVDTPNVYTWIIHACGLKLYISTVICVGEDLFVVVPLFNINFSTVIGQLKSFVIDIKYLFTFIKNIERLAYASAAVLHRVRNDRKGKSAQRMNKRDYSLSPPPGHCSVPETNTSEEHRCL</sequence>
<accession>A0A367JBE3</accession>
<dbReference type="OrthoDB" id="2206047at2759"/>
<dbReference type="STRING" id="4846.A0A367JBE3"/>